<organism evidence="2 3">
    <name type="scientific">Streptomyces aurantiacus JA 4570</name>
    <dbReference type="NCBI Taxonomy" id="1286094"/>
    <lineage>
        <taxon>Bacteria</taxon>
        <taxon>Bacillati</taxon>
        <taxon>Actinomycetota</taxon>
        <taxon>Actinomycetes</taxon>
        <taxon>Kitasatosporales</taxon>
        <taxon>Streptomycetaceae</taxon>
        <taxon>Streptomyces</taxon>
        <taxon>Streptomyces aurantiacus group</taxon>
    </lineage>
</organism>
<reference evidence="2 3" key="1">
    <citation type="submission" date="2013-02" db="EMBL/GenBank/DDBJ databases">
        <title>Draft Genome Sequence of Streptomyces aurantiacus, Which Produces Setomimycin.</title>
        <authorList>
            <person name="Gruening B.A."/>
            <person name="Praeg A."/>
            <person name="Erxleben A."/>
            <person name="Guenther S."/>
            <person name="Mueller M."/>
        </authorList>
    </citation>
    <scope>NUCLEOTIDE SEQUENCE [LARGE SCALE GENOMIC DNA]</scope>
    <source>
        <strain evidence="2 3">JA 4570</strain>
    </source>
</reference>
<feature type="compositionally biased region" description="Basic and acidic residues" evidence="1">
    <location>
        <begin position="45"/>
        <end position="54"/>
    </location>
</feature>
<evidence type="ECO:0000313" key="2">
    <source>
        <dbReference type="EMBL" id="EPH41992.1"/>
    </source>
</evidence>
<accession>S4AKM7</accession>
<comment type="caution">
    <text evidence="2">The sequence shown here is derived from an EMBL/GenBank/DDBJ whole genome shotgun (WGS) entry which is preliminary data.</text>
</comment>
<protein>
    <submittedName>
        <fullName evidence="2">Uncharacterized protein</fullName>
    </submittedName>
</protein>
<evidence type="ECO:0000256" key="1">
    <source>
        <dbReference type="SAM" id="MobiDB-lite"/>
    </source>
</evidence>
<name>S4AKM7_9ACTN</name>
<feature type="region of interest" description="Disordered" evidence="1">
    <location>
        <begin position="1"/>
        <end position="21"/>
    </location>
</feature>
<sequence length="120" mass="12025">MGAEGEAARVRGAGAGADAAVGGVDGQQAVGRLGDPFGVQRAKERVAGAGERRLRQPRCGSRASTSARAVTLAPGTVALRARNTPPPAATVMPAPRNRTTPARDSASSCRSRGPGGPDAR</sequence>
<proteinExistence type="predicted"/>
<dbReference type="PATRIC" id="fig|1286094.4.peg.4897"/>
<evidence type="ECO:0000313" key="3">
    <source>
        <dbReference type="Proteomes" id="UP000014629"/>
    </source>
</evidence>
<gene>
    <name evidence="2" type="ORF">STRAU_4953</name>
</gene>
<feature type="compositionally biased region" description="Polar residues" evidence="1">
    <location>
        <begin position="97"/>
        <end position="110"/>
    </location>
</feature>
<feature type="region of interest" description="Disordered" evidence="1">
    <location>
        <begin position="45"/>
        <end position="120"/>
    </location>
</feature>
<dbReference type="AlphaFoldDB" id="S4AKM7"/>
<dbReference type="Proteomes" id="UP000014629">
    <property type="component" value="Unassembled WGS sequence"/>
</dbReference>
<keyword evidence="3" id="KW-1185">Reference proteome</keyword>
<dbReference type="EMBL" id="AOPZ01000268">
    <property type="protein sequence ID" value="EPH41992.1"/>
    <property type="molecule type" value="Genomic_DNA"/>
</dbReference>